<feature type="chain" id="PRO_5046890538" evidence="2">
    <location>
        <begin position="19"/>
        <end position="335"/>
    </location>
</feature>
<comment type="caution">
    <text evidence="3">The sequence shown here is derived from an EMBL/GenBank/DDBJ whole genome shotgun (WGS) entry which is preliminary data.</text>
</comment>
<feature type="compositionally biased region" description="Low complexity" evidence="1">
    <location>
        <begin position="60"/>
        <end position="76"/>
    </location>
</feature>
<feature type="signal peptide" evidence="2">
    <location>
        <begin position="1"/>
        <end position="18"/>
    </location>
</feature>
<dbReference type="Proteomes" id="UP001648503">
    <property type="component" value="Unassembled WGS sequence"/>
</dbReference>
<name>A0ABQ8FDS7_9FUNG</name>
<dbReference type="EMBL" id="JAFCIX010000242">
    <property type="protein sequence ID" value="KAH6596291.1"/>
    <property type="molecule type" value="Genomic_DNA"/>
</dbReference>
<sequence>MRVDIGIVLSLLSFSVLAKVIPNDDSHGPLLVRRAVGPDTMGLLWKRNNGDDEQGPSPMDSDTGASAGAEAGAETSDSSDDSSPDHPSSSGGLSELDQTPDPTEEPHWPSQEQLLPQRPKYILDSDEESIQKVVENVTGAFEDEDNQVIPEIEALLTHVLNSARMFLASYDSKTSTPFFLSTAEDSDHSSLFETMRDIRQYGGNIVKEFLGIVEDVISRIIKKPHDVMKELRKIVNRVAYMRNFTTFLCDSRYMALFSKVETTENEAYVEVTKAYIRQMESDRKLALKLLKKIQGMVDNGGIKLKSMSSRYLALMLDARNHLDIEDGPPTDTTKD</sequence>
<protein>
    <submittedName>
        <fullName evidence="3">Uncharacterized protein</fullName>
    </submittedName>
</protein>
<gene>
    <name evidence="3" type="ORF">BASA50_005335</name>
</gene>
<organism evidence="3 4">
    <name type="scientific">Batrachochytrium salamandrivorans</name>
    <dbReference type="NCBI Taxonomy" id="1357716"/>
    <lineage>
        <taxon>Eukaryota</taxon>
        <taxon>Fungi</taxon>
        <taxon>Fungi incertae sedis</taxon>
        <taxon>Chytridiomycota</taxon>
        <taxon>Chytridiomycota incertae sedis</taxon>
        <taxon>Chytridiomycetes</taxon>
        <taxon>Rhizophydiales</taxon>
        <taxon>Rhizophydiales incertae sedis</taxon>
        <taxon>Batrachochytrium</taxon>
    </lineage>
</organism>
<evidence type="ECO:0000313" key="4">
    <source>
        <dbReference type="Proteomes" id="UP001648503"/>
    </source>
</evidence>
<accession>A0ABQ8FDS7</accession>
<feature type="region of interest" description="Disordered" evidence="1">
    <location>
        <begin position="43"/>
        <end position="116"/>
    </location>
</feature>
<evidence type="ECO:0000256" key="1">
    <source>
        <dbReference type="SAM" id="MobiDB-lite"/>
    </source>
</evidence>
<proteinExistence type="predicted"/>
<keyword evidence="2" id="KW-0732">Signal</keyword>
<evidence type="ECO:0000256" key="2">
    <source>
        <dbReference type="SAM" id="SignalP"/>
    </source>
</evidence>
<reference evidence="3 4" key="1">
    <citation type="submission" date="2021-02" db="EMBL/GenBank/DDBJ databases">
        <title>Variation within the Batrachochytrium salamandrivorans European outbreak.</title>
        <authorList>
            <person name="Kelly M."/>
            <person name="Pasmans F."/>
            <person name="Shea T.P."/>
            <person name="Munoz J.F."/>
            <person name="Carranza S."/>
            <person name="Cuomo C.A."/>
            <person name="Martel A."/>
        </authorList>
    </citation>
    <scope>NUCLEOTIDE SEQUENCE [LARGE SCALE GENOMIC DNA]</scope>
    <source>
        <strain evidence="3 4">AMFP18/2</strain>
    </source>
</reference>
<evidence type="ECO:0000313" key="3">
    <source>
        <dbReference type="EMBL" id="KAH6596291.1"/>
    </source>
</evidence>
<keyword evidence="4" id="KW-1185">Reference proteome</keyword>